<dbReference type="AlphaFoldDB" id="A0A1P8W9C7"/>
<keyword evidence="2" id="KW-0812">Transmembrane</keyword>
<evidence type="ECO:0000256" key="2">
    <source>
        <dbReference type="SAM" id="Phobius"/>
    </source>
</evidence>
<evidence type="ECO:0000313" key="4">
    <source>
        <dbReference type="Proteomes" id="UP000187735"/>
    </source>
</evidence>
<dbReference type="STRING" id="1891926.Fuma_00248"/>
<accession>A0A1P8W9C7</accession>
<dbReference type="EMBL" id="CP017641">
    <property type="protein sequence ID" value="APZ90667.1"/>
    <property type="molecule type" value="Genomic_DNA"/>
</dbReference>
<keyword evidence="4" id="KW-1185">Reference proteome</keyword>
<feature type="transmembrane region" description="Helical" evidence="2">
    <location>
        <begin position="81"/>
        <end position="104"/>
    </location>
</feature>
<protein>
    <recommendedName>
        <fullName evidence="5">DUF4405 domain-containing protein</fullName>
    </recommendedName>
</protein>
<reference evidence="3 4" key="1">
    <citation type="journal article" date="2016" name="Front. Microbiol.">
        <title>Fuerstia marisgermanicae gen. nov., sp. nov., an Unusual Member of the Phylum Planctomycetes from the German Wadden Sea.</title>
        <authorList>
            <person name="Kohn T."/>
            <person name="Heuer A."/>
            <person name="Jogler M."/>
            <person name="Vollmers J."/>
            <person name="Boedeker C."/>
            <person name="Bunk B."/>
            <person name="Rast P."/>
            <person name="Borchert D."/>
            <person name="Glockner I."/>
            <person name="Freese H.M."/>
            <person name="Klenk H.P."/>
            <person name="Overmann J."/>
            <person name="Kaster A.K."/>
            <person name="Rohde M."/>
            <person name="Wiegand S."/>
            <person name="Jogler C."/>
        </authorList>
    </citation>
    <scope>NUCLEOTIDE SEQUENCE [LARGE SCALE GENOMIC DNA]</scope>
    <source>
        <strain evidence="3 4">NH11</strain>
    </source>
</reference>
<evidence type="ECO:0000313" key="3">
    <source>
        <dbReference type="EMBL" id="APZ90667.1"/>
    </source>
</evidence>
<evidence type="ECO:0000256" key="1">
    <source>
        <dbReference type="SAM" id="MobiDB-lite"/>
    </source>
</evidence>
<sequence>MPDLCRSRREFLKSDGSIMDDNSASDALSKIRGDSPASSDTGKKTKKPLLHHDDHEHTTPQTPRAAGRISRTLLNFWLDSLLGLMFVTLCIVAVVVQFVFPPGIAARDWSLWGMSYGQWCSLQFGMLAVLGLGVVLHVMLHWTWICSVYSKRVLGRSDIPDDGIRTVYGVGILIAFLVCGAIVVGAAQMTIVQPQ</sequence>
<organism evidence="3 4">
    <name type="scientific">Fuerstiella marisgermanici</name>
    <dbReference type="NCBI Taxonomy" id="1891926"/>
    <lineage>
        <taxon>Bacteria</taxon>
        <taxon>Pseudomonadati</taxon>
        <taxon>Planctomycetota</taxon>
        <taxon>Planctomycetia</taxon>
        <taxon>Planctomycetales</taxon>
        <taxon>Planctomycetaceae</taxon>
        <taxon>Fuerstiella</taxon>
    </lineage>
</organism>
<dbReference type="Proteomes" id="UP000187735">
    <property type="component" value="Chromosome"/>
</dbReference>
<feature type="transmembrane region" description="Helical" evidence="2">
    <location>
        <begin position="166"/>
        <end position="191"/>
    </location>
</feature>
<feature type="transmembrane region" description="Helical" evidence="2">
    <location>
        <begin position="124"/>
        <end position="145"/>
    </location>
</feature>
<proteinExistence type="predicted"/>
<evidence type="ECO:0008006" key="5">
    <source>
        <dbReference type="Google" id="ProtNLM"/>
    </source>
</evidence>
<keyword evidence="2" id="KW-0472">Membrane</keyword>
<keyword evidence="2" id="KW-1133">Transmembrane helix</keyword>
<dbReference type="KEGG" id="fmr:Fuma_00248"/>
<feature type="region of interest" description="Disordered" evidence="1">
    <location>
        <begin position="16"/>
        <end position="64"/>
    </location>
</feature>
<name>A0A1P8W9C7_9PLAN</name>
<gene>
    <name evidence="3" type="ORF">Fuma_00248</name>
</gene>